<evidence type="ECO:0000313" key="1">
    <source>
        <dbReference type="EMBL" id="KIA76257.1"/>
    </source>
</evidence>
<proteinExistence type="predicted"/>
<gene>
    <name evidence="1" type="ORF">DB43_AP00130</name>
</gene>
<dbReference type="PATRIC" id="fig|83552.4.peg.2643"/>
<sequence length="40" mass="4896">MQKNSMHLFLKKQDSFFKNNESQRNQQFCKNYSEVVLKNL</sequence>
<evidence type="ECO:0000313" key="2">
    <source>
        <dbReference type="Proteomes" id="UP000031307"/>
    </source>
</evidence>
<reference evidence="1 2" key="1">
    <citation type="journal article" date="2014" name="Mol. Biol. Evol.">
        <title>Massive expansion of Ubiquitination-related gene families within the Chlamydiae.</title>
        <authorList>
            <person name="Domman D."/>
            <person name="Collingro A."/>
            <person name="Lagkouvardos I."/>
            <person name="Gehre L."/>
            <person name="Weinmaier T."/>
            <person name="Rattei T."/>
            <person name="Subtil A."/>
            <person name="Horn M."/>
        </authorList>
    </citation>
    <scope>NUCLEOTIDE SEQUENCE [LARGE SCALE GENOMIC DNA]</scope>
    <source>
        <strain evidence="1 2">OEW1</strain>
    </source>
</reference>
<protein>
    <submittedName>
        <fullName evidence="1">Uncharacterized protein</fullName>
    </submittedName>
</protein>
<name>A0A0C1E4C3_9BACT</name>
<dbReference type="AlphaFoldDB" id="A0A0C1E4C3"/>
<comment type="caution">
    <text evidence="1">The sequence shown here is derived from an EMBL/GenBank/DDBJ whole genome shotgun (WGS) entry which is preliminary data.</text>
</comment>
<dbReference type="EMBL" id="JSAM01000126">
    <property type="protein sequence ID" value="KIA76257.1"/>
    <property type="molecule type" value="Genomic_DNA"/>
</dbReference>
<accession>A0A0C1E4C3</accession>
<dbReference type="Proteomes" id="UP000031307">
    <property type="component" value="Unassembled WGS sequence"/>
</dbReference>
<organism evidence="1 2">
    <name type="scientific">Parachlamydia acanthamoebae</name>
    <dbReference type="NCBI Taxonomy" id="83552"/>
    <lineage>
        <taxon>Bacteria</taxon>
        <taxon>Pseudomonadati</taxon>
        <taxon>Chlamydiota</taxon>
        <taxon>Chlamydiia</taxon>
        <taxon>Parachlamydiales</taxon>
        <taxon>Parachlamydiaceae</taxon>
        <taxon>Parachlamydia</taxon>
    </lineage>
</organism>